<gene>
    <name evidence="2" type="ORF">G7K_2815-t1</name>
</gene>
<reference evidence="2 3" key="3">
    <citation type="journal article" date="2015" name="Genome Announc.">
        <title>Draft Genome Sequence of the Archiascomycetous Yeast Saitoella complicata.</title>
        <authorList>
            <person name="Yamauchi K."/>
            <person name="Kondo S."/>
            <person name="Hamamoto M."/>
            <person name="Takahashi Y."/>
            <person name="Ogura Y."/>
            <person name="Hayashi T."/>
            <person name="Nishida H."/>
        </authorList>
    </citation>
    <scope>NUCLEOTIDE SEQUENCE [LARGE SCALE GENOMIC DNA]</scope>
    <source>
        <strain evidence="2 3">NRRL Y-17804</strain>
    </source>
</reference>
<organism evidence="2 3">
    <name type="scientific">Saitoella complicata (strain BCRC 22490 / CBS 7301 / JCM 7358 / NBRC 10748 / NRRL Y-17804)</name>
    <dbReference type="NCBI Taxonomy" id="698492"/>
    <lineage>
        <taxon>Eukaryota</taxon>
        <taxon>Fungi</taxon>
        <taxon>Dikarya</taxon>
        <taxon>Ascomycota</taxon>
        <taxon>Taphrinomycotina</taxon>
        <taxon>Taphrinomycotina incertae sedis</taxon>
        <taxon>Saitoella</taxon>
    </lineage>
</organism>
<comment type="caution">
    <text evidence="2">The sequence shown here is derived from an EMBL/GenBank/DDBJ whole genome shotgun (WGS) entry which is preliminary data.</text>
</comment>
<feature type="transmembrane region" description="Helical" evidence="1">
    <location>
        <begin position="94"/>
        <end position="118"/>
    </location>
</feature>
<dbReference type="Proteomes" id="UP000033140">
    <property type="component" value="Unassembled WGS sequence"/>
</dbReference>
<keyword evidence="1" id="KW-0472">Membrane</keyword>
<dbReference type="AlphaFoldDB" id="A0A0E9NGV7"/>
<evidence type="ECO:0000313" key="2">
    <source>
        <dbReference type="EMBL" id="GAO48645.1"/>
    </source>
</evidence>
<keyword evidence="3" id="KW-1185">Reference proteome</keyword>
<keyword evidence="1" id="KW-0812">Transmembrane</keyword>
<dbReference type="EMBL" id="BACD03000016">
    <property type="protein sequence ID" value="GAO48645.1"/>
    <property type="molecule type" value="Genomic_DNA"/>
</dbReference>
<reference evidence="2 3" key="2">
    <citation type="journal article" date="2014" name="J. Gen. Appl. Microbiol.">
        <title>The early diverging ascomycetous budding yeast Saitoella complicata has three histone deacetylases belonging to the Clr6, Hos2, and Rpd3 lineages.</title>
        <authorList>
            <person name="Nishida H."/>
            <person name="Matsumoto T."/>
            <person name="Kondo S."/>
            <person name="Hamamoto M."/>
            <person name="Yoshikawa H."/>
        </authorList>
    </citation>
    <scope>NUCLEOTIDE SEQUENCE [LARGE SCALE GENOMIC DNA]</scope>
    <source>
        <strain evidence="2 3">NRRL Y-17804</strain>
    </source>
</reference>
<proteinExistence type="predicted"/>
<evidence type="ECO:0000313" key="3">
    <source>
        <dbReference type="Proteomes" id="UP000033140"/>
    </source>
</evidence>
<protein>
    <submittedName>
        <fullName evidence="2">Uncharacterized protein</fullName>
    </submittedName>
</protein>
<name>A0A0E9NGV7_SAICN</name>
<reference evidence="2 3" key="1">
    <citation type="journal article" date="2011" name="J. Gen. Appl. Microbiol.">
        <title>Draft genome sequencing of the enigmatic yeast Saitoella complicata.</title>
        <authorList>
            <person name="Nishida H."/>
            <person name="Hamamoto M."/>
            <person name="Sugiyama J."/>
        </authorList>
    </citation>
    <scope>NUCLEOTIDE SEQUENCE [LARGE SCALE GENOMIC DNA]</scope>
    <source>
        <strain evidence="2 3">NRRL Y-17804</strain>
    </source>
</reference>
<accession>A0A0E9NGV7</accession>
<evidence type="ECO:0000256" key="1">
    <source>
        <dbReference type="SAM" id="Phobius"/>
    </source>
</evidence>
<sequence length="245" mass="26350">MMKAKDPVRSPQSSIMSCYFEKSRHQAVFRHPALDPVGAVYRRRIPKAQARSHLLRKVPSPSFIPAQAHFPSCASFFATLLYPESFLTSSSPSLSFNIAFAASITLTSFSFFGFLLFAKCNLAANNKNMPSNLQIRSSHFAARSCISGEMDSPSVASSSISSSTSSSSSAVTFVVAESVWTRDGGLRWEATSSETSATNTGFVTCGPATTDAAMMNLGSGNPRENVNGCVCVRTRNSVDQRLMVG</sequence>
<keyword evidence="1" id="KW-1133">Transmembrane helix</keyword>